<dbReference type="NCBIfam" id="TIGR00282">
    <property type="entry name" value="TIGR00282 family metallophosphoesterase"/>
    <property type="match status" value="1"/>
</dbReference>
<dbReference type="GO" id="GO:0004113">
    <property type="term" value="F:2',3'-cyclic-nucleotide 3'-phosphodiesterase activity"/>
    <property type="evidence" value="ECO:0007669"/>
    <property type="project" value="TreeGrafter"/>
</dbReference>
<reference evidence="1" key="1">
    <citation type="submission" date="2016-10" db="EMBL/GenBank/DDBJ databases">
        <authorList>
            <person name="de Groot N.N."/>
        </authorList>
    </citation>
    <scope>NUCLEOTIDE SEQUENCE</scope>
</reference>
<gene>
    <name evidence="1" type="ORF">MNB_SV-12-867</name>
</gene>
<dbReference type="InterPro" id="IPR029052">
    <property type="entry name" value="Metallo-depent_PP-like"/>
</dbReference>
<dbReference type="InterPro" id="IPR005235">
    <property type="entry name" value="YmdB-like"/>
</dbReference>
<protein>
    <submittedName>
        <fullName evidence="1">Phosphoesterase family protein</fullName>
    </submittedName>
</protein>
<dbReference type="Pfam" id="PF13277">
    <property type="entry name" value="YmdB"/>
    <property type="match status" value="1"/>
</dbReference>
<sequence>MKIAFIGDIVGRPGRLMVRKYLKEIKEKYKIDFVIANYENVSHGFGITQKNCEELIGYGIDAMTGGNHSWDKKEIFEMFDNYPLIRPINYPDNSPGKGILEVQILGKQVAIISVMGHYTMPMVDNPFIKIDKVVRELRERKIKHIIVDIHAEATSEKLAMLHIIKDRVSALIGTHTHVGTDDLIIADGCCYVTDVGLTGCRDQVIGMDKQIPIKRFMTGLGGHFDIPKSCQEIFQFVVFELDGDGRATKAKKIKIYDNGEIVKIDGRVENY</sequence>
<accession>A0A1W1CJX3</accession>
<organism evidence="1">
    <name type="scientific">hydrothermal vent metagenome</name>
    <dbReference type="NCBI Taxonomy" id="652676"/>
    <lineage>
        <taxon>unclassified sequences</taxon>
        <taxon>metagenomes</taxon>
        <taxon>ecological metagenomes</taxon>
    </lineage>
</organism>
<dbReference type="EMBL" id="FPHE01000148">
    <property type="protein sequence ID" value="SFV66025.1"/>
    <property type="molecule type" value="Genomic_DNA"/>
</dbReference>
<dbReference type="SUPFAM" id="SSF56300">
    <property type="entry name" value="Metallo-dependent phosphatases"/>
    <property type="match status" value="1"/>
</dbReference>
<dbReference type="AlphaFoldDB" id="A0A1W1CJX3"/>
<dbReference type="PANTHER" id="PTHR36303:SF1">
    <property type="entry name" value="2',3'-CYCLIC-NUCLEOTIDE 2'-PHOSPHODIESTERASE"/>
    <property type="match status" value="1"/>
</dbReference>
<dbReference type="PANTHER" id="PTHR36303">
    <property type="entry name" value="2',3'-CYCLIC-NUCLEOTIDE 2'-PHOSPHODIESTERASE"/>
    <property type="match status" value="1"/>
</dbReference>
<evidence type="ECO:0000313" key="1">
    <source>
        <dbReference type="EMBL" id="SFV66025.1"/>
    </source>
</evidence>
<name>A0A1W1CJX3_9ZZZZ</name>
<dbReference type="Gene3D" id="3.60.21.10">
    <property type="match status" value="1"/>
</dbReference>
<dbReference type="PIRSF" id="PIRSF004789">
    <property type="entry name" value="DR1281"/>
    <property type="match status" value="1"/>
</dbReference>
<proteinExistence type="predicted"/>